<keyword evidence="2" id="KW-1133">Transmembrane helix</keyword>
<keyword evidence="5" id="KW-1185">Reference proteome</keyword>
<feature type="compositionally biased region" description="Basic and acidic residues" evidence="1">
    <location>
        <begin position="314"/>
        <end position="326"/>
    </location>
</feature>
<name>A0ABS3ZB79_9GAMM</name>
<protein>
    <submittedName>
        <fullName evidence="4">Pilus assembly PilX N-terminal domain-containing protein</fullName>
    </submittedName>
</protein>
<dbReference type="Pfam" id="PF14341">
    <property type="entry name" value="PilX_N"/>
    <property type="match status" value="1"/>
</dbReference>
<feature type="transmembrane region" description="Helical" evidence="2">
    <location>
        <begin position="17"/>
        <end position="36"/>
    </location>
</feature>
<gene>
    <name evidence="4" type="ORF">H9C73_08990</name>
</gene>
<dbReference type="RefSeq" id="WP_209287491.1">
    <property type="nucleotide sequence ID" value="NZ_JACVEW010000012.1"/>
</dbReference>
<organism evidence="4 5">
    <name type="scientific">Marinobacterium alkalitolerans</name>
    <dbReference type="NCBI Taxonomy" id="1542925"/>
    <lineage>
        <taxon>Bacteria</taxon>
        <taxon>Pseudomonadati</taxon>
        <taxon>Pseudomonadota</taxon>
        <taxon>Gammaproteobacteria</taxon>
        <taxon>Oceanospirillales</taxon>
        <taxon>Oceanospirillaceae</taxon>
        <taxon>Marinobacterium</taxon>
    </lineage>
</organism>
<feature type="region of interest" description="Disordered" evidence="1">
    <location>
        <begin position="248"/>
        <end position="349"/>
    </location>
</feature>
<reference evidence="4 5" key="1">
    <citation type="submission" date="2020-09" db="EMBL/GenBank/DDBJ databases">
        <authorList>
            <person name="Tanuku N.R.S."/>
        </authorList>
    </citation>
    <scope>NUCLEOTIDE SEQUENCE [LARGE SCALE GENOMIC DNA]</scope>
    <source>
        <strain evidence="4 5">AK62</strain>
    </source>
</reference>
<evidence type="ECO:0000256" key="2">
    <source>
        <dbReference type="SAM" id="Phobius"/>
    </source>
</evidence>
<keyword evidence="2" id="KW-0812">Transmembrane</keyword>
<dbReference type="Proteomes" id="UP000810171">
    <property type="component" value="Unassembled WGS sequence"/>
</dbReference>
<feature type="compositionally biased region" description="Basic and acidic residues" evidence="1">
    <location>
        <begin position="268"/>
        <end position="283"/>
    </location>
</feature>
<evidence type="ECO:0000256" key="1">
    <source>
        <dbReference type="SAM" id="MobiDB-lite"/>
    </source>
</evidence>
<feature type="domain" description="Type 4 fimbrial biogenesis protein PilX N-terminal" evidence="3">
    <location>
        <begin position="14"/>
        <end position="64"/>
    </location>
</feature>
<evidence type="ECO:0000259" key="3">
    <source>
        <dbReference type="Pfam" id="PF14341"/>
    </source>
</evidence>
<evidence type="ECO:0000313" key="5">
    <source>
        <dbReference type="Proteomes" id="UP000810171"/>
    </source>
</evidence>
<dbReference type="EMBL" id="JACVEW010000012">
    <property type="protein sequence ID" value="MBP0048871.1"/>
    <property type="molecule type" value="Genomic_DNA"/>
</dbReference>
<evidence type="ECO:0000313" key="4">
    <source>
        <dbReference type="EMBL" id="MBP0048871.1"/>
    </source>
</evidence>
<dbReference type="InterPro" id="IPR025746">
    <property type="entry name" value="PilX_N_dom"/>
</dbReference>
<sequence length="500" mass="52500">MPTHSPTQQPKREQGSVLLIGMIFLVVLMIGATSIMNSAVQDERITGNTKTSLQAFFAAEAGYREMIEHLEATDQGGDNNVKQDRWDSIASKVSAYSTQSDWEQADIDNKVSGFNAKAFTGQDKGKSEFTVKFSPVFDDDGNRVSNKILFFSEGKAGQASRTIGFELEGGSGNTTLNAPAAISCFGSGCKITAGAGNDSVISGRNHPVPDASCSGNSCWKDPYTEEDNAKLSYSVPAAYLTHYESSTLGKQGTVGTSASGGGGGGGKPAKDKENGGGQDRDDSSGGDQTDEEEGKSKDLSFIGQDKGYSENDDANEHHTSGPDKTADSVWVPSDYPVDENGKSTAPSTDKYFGNSDSMITDLMDKAGGEIGDVGSDKVALIDTTKTKQLNKKPAGGVLIIDGSNASNDKKKEFKAAGTGFFAGLVVIKGCAQWSSRGNFTIYGAVIVDATGCGDDYFPFDSKGTPDLKYSSEALDNAGVGSGAGSGFNGNMTDWYEVTGY</sequence>
<comment type="caution">
    <text evidence="4">The sequence shown here is derived from an EMBL/GenBank/DDBJ whole genome shotgun (WGS) entry which is preliminary data.</text>
</comment>
<proteinExistence type="predicted"/>
<feature type="compositionally biased region" description="Gly residues" evidence="1">
    <location>
        <begin position="258"/>
        <end position="267"/>
    </location>
</feature>
<keyword evidence="2" id="KW-0472">Membrane</keyword>
<accession>A0ABS3ZB79</accession>